<proteinExistence type="predicted"/>
<dbReference type="EMBL" id="CAJHIA010000016">
    <property type="protein sequence ID" value="CAD6445580.1"/>
    <property type="molecule type" value="Genomic_DNA"/>
</dbReference>
<evidence type="ECO:0000313" key="2">
    <source>
        <dbReference type="EMBL" id="CAD6445580.1"/>
    </source>
</evidence>
<evidence type="ECO:0000313" key="3">
    <source>
        <dbReference type="Proteomes" id="UP000624404"/>
    </source>
</evidence>
<name>A0A8H2VWT3_9HELO</name>
<dbReference type="AlphaFoldDB" id="A0A8H2VWT3"/>
<keyword evidence="3" id="KW-1185">Reference proteome</keyword>
<accession>A0A8H2VWT3</accession>
<organism evidence="2 3">
    <name type="scientific">Sclerotinia trifoliorum</name>
    <dbReference type="NCBI Taxonomy" id="28548"/>
    <lineage>
        <taxon>Eukaryota</taxon>
        <taxon>Fungi</taxon>
        <taxon>Dikarya</taxon>
        <taxon>Ascomycota</taxon>
        <taxon>Pezizomycotina</taxon>
        <taxon>Leotiomycetes</taxon>
        <taxon>Helotiales</taxon>
        <taxon>Sclerotiniaceae</taxon>
        <taxon>Sclerotinia</taxon>
    </lineage>
</organism>
<gene>
    <name evidence="2" type="ORF">SCLTRI_LOCUS5460</name>
</gene>
<feature type="compositionally biased region" description="Basic and acidic residues" evidence="1">
    <location>
        <begin position="7"/>
        <end position="18"/>
    </location>
</feature>
<feature type="region of interest" description="Disordered" evidence="1">
    <location>
        <begin position="1"/>
        <end position="20"/>
    </location>
</feature>
<dbReference type="Proteomes" id="UP000624404">
    <property type="component" value="Unassembled WGS sequence"/>
</dbReference>
<sequence>MMMPKPRLRESREPKAENPARASLRCPKECLVAWLNGEGGLGIQMLRMCNAKNPRVIVSLKAVKISIKRLRGRVLKVESTLKPKRSEAETETENVVGNKSQTVPRVIARLKSWIYLDNCRIIPGGAHCVFIIFQISAGFITRERLAASLPTPSSSKDTQPVNHC</sequence>
<comment type="caution">
    <text evidence="2">The sequence shown here is derived from an EMBL/GenBank/DDBJ whole genome shotgun (WGS) entry which is preliminary data.</text>
</comment>
<protein>
    <submittedName>
        <fullName evidence="2">Dcb4fdc2-1ca0-4386-9dcf-00140759de73</fullName>
    </submittedName>
</protein>
<reference evidence="2" key="1">
    <citation type="submission" date="2020-10" db="EMBL/GenBank/DDBJ databases">
        <authorList>
            <person name="Kusch S."/>
        </authorList>
    </citation>
    <scope>NUCLEOTIDE SEQUENCE</scope>
    <source>
        <strain evidence="2">SwB9</strain>
    </source>
</reference>
<evidence type="ECO:0000256" key="1">
    <source>
        <dbReference type="SAM" id="MobiDB-lite"/>
    </source>
</evidence>